<dbReference type="AlphaFoldDB" id="A0A1D8KCD8"/>
<dbReference type="InterPro" id="IPR017871">
    <property type="entry name" value="ABC_transporter-like_CS"/>
</dbReference>
<dbReference type="InterPro" id="IPR050093">
    <property type="entry name" value="ABC_SmlMolc_Importer"/>
</dbReference>
<keyword evidence="3" id="KW-0067">ATP-binding</keyword>
<accession>A0A1D8KCD8</accession>
<dbReference type="PROSITE" id="PS00211">
    <property type="entry name" value="ABC_TRANSPORTER_1"/>
    <property type="match status" value="1"/>
</dbReference>
<feature type="domain" description="ABC transporter" evidence="4">
    <location>
        <begin position="1"/>
        <end position="214"/>
    </location>
</feature>
<dbReference type="InterPro" id="IPR003593">
    <property type="entry name" value="AAA+_ATPase"/>
</dbReference>
<dbReference type="PROSITE" id="PS50893">
    <property type="entry name" value="ABC_TRANSPORTER_2"/>
    <property type="match status" value="1"/>
</dbReference>
<dbReference type="GO" id="GO:0005524">
    <property type="term" value="F:ATP binding"/>
    <property type="evidence" value="ECO:0007669"/>
    <property type="project" value="UniProtKB-KW"/>
</dbReference>
<keyword evidence="1" id="KW-0813">Transport</keyword>
<reference evidence="5 6" key="1">
    <citation type="submission" date="2016-09" db="EMBL/GenBank/DDBJ databases">
        <title>Acidihalobacter prosperus V6 (DSM14174).</title>
        <authorList>
            <person name="Khaleque H.N."/>
            <person name="Ramsay J.P."/>
            <person name="Murphy R.J.T."/>
            <person name="Kaksonen A.H."/>
            <person name="Boxall N.J."/>
            <person name="Watkin E.L.J."/>
        </authorList>
    </citation>
    <scope>NUCLEOTIDE SEQUENCE [LARGE SCALE GENOMIC DNA]</scope>
    <source>
        <strain evidence="5 6">V6</strain>
    </source>
</reference>
<dbReference type="Pfam" id="PF00005">
    <property type="entry name" value="ABC_tran"/>
    <property type="match status" value="1"/>
</dbReference>
<keyword evidence="6" id="KW-1185">Reference proteome</keyword>
<dbReference type="GO" id="GO:0016887">
    <property type="term" value="F:ATP hydrolysis activity"/>
    <property type="evidence" value="ECO:0007669"/>
    <property type="project" value="InterPro"/>
</dbReference>
<dbReference type="InterPro" id="IPR003439">
    <property type="entry name" value="ABC_transporter-like_ATP-bd"/>
</dbReference>
<dbReference type="InterPro" id="IPR027417">
    <property type="entry name" value="P-loop_NTPase"/>
</dbReference>
<dbReference type="SUPFAM" id="SSF52540">
    <property type="entry name" value="P-loop containing nucleoside triphosphate hydrolases"/>
    <property type="match status" value="1"/>
</dbReference>
<keyword evidence="2" id="KW-0547">Nucleotide-binding</keyword>
<protein>
    <recommendedName>
        <fullName evidence="4">ABC transporter domain-containing protein</fullName>
    </recommendedName>
</protein>
<dbReference type="SMART" id="SM00382">
    <property type="entry name" value="AAA"/>
    <property type="match status" value="1"/>
</dbReference>
<dbReference type="PANTHER" id="PTHR42781:SF8">
    <property type="entry name" value="BICARBONATE TRANSPORT ATP-BINDING PROTEIN CMPC"/>
    <property type="match status" value="1"/>
</dbReference>
<organism evidence="5 6">
    <name type="scientific">Acidihalobacter aeolianus</name>
    <dbReference type="NCBI Taxonomy" id="2792603"/>
    <lineage>
        <taxon>Bacteria</taxon>
        <taxon>Pseudomonadati</taxon>
        <taxon>Pseudomonadota</taxon>
        <taxon>Gammaproteobacteria</taxon>
        <taxon>Chromatiales</taxon>
        <taxon>Ectothiorhodospiraceae</taxon>
        <taxon>Acidihalobacter</taxon>
    </lineage>
</organism>
<dbReference type="Proteomes" id="UP000095342">
    <property type="component" value="Chromosome"/>
</dbReference>
<dbReference type="InterPro" id="IPR008995">
    <property type="entry name" value="Mo/tungstate-bd_C_term_dom"/>
</dbReference>
<dbReference type="PANTHER" id="PTHR42781">
    <property type="entry name" value="SPERMIDINE/PUTRESCINE IMPORT ATP-BINDING PROTEIN POTA"/>
    <property type="match status" value="1"/>
</dbReference>
<dbReference type="Gene3D" id="3.40.50.300">
    <property type="entry name" value="P-loop containing nucleotide triphosphate hydrolases"/>
    <property type="match status" value="1"/>
</dbReference>
<gene>
    <name evidence="5" type="ORF">BJI67_12175</name>
</gene>
<proteinExistence type="predicted"/>
<evidence type="ECO:0000256" key="2">
    <source>
        <dbReference type="ARBA" id="ARBA00022741"/>
    </source>
</evidence>
<evidence type="ECO:0000256" key="3">
    <source>
        <dbReference type="ARBA" id="ARBA00022840"/>
    </source>
</evidence>
<evidence type="ECO:0000259" key="4">
    <source>
        <dbReference type="PROSITE" id="PS50893"/>
    </source>
</evidence>
<evidence type="ECO:0000313" key="6">
    <source>
        <dbReference type="Proteomes" id="UP000095342"/>
    </source>
</evidence>
<dbReference type="KEGG" id="aaeo:BJI67_12175"/>
<evidence type="ECO:0000256" key="1">
    <source>
        <dbReference type="ARBA" id="ARBA00022448"/>
    </source>
</evidence>
<dbReference type="EMBL" id="CP017448">
    <property type="protein sequence ID" value="AOV18612.1"/>
    <property type="molecule type" value="Genomic_DNA"/>
</dbReference>
<dbReference type="SUPFAM" id="SSF50331">
    <property type="entry name" value="MOP-like"/>
    <property type="match status" value="1"/>
</dbReference>
<name>A0A1D8KCD8_9GAMM</name>
<evidence type="ECO:0000313" key="5">
    <source>
        <dbReference type="EMBL" id="AOV18612.1"/>
    </source>
</evidence>
<sequence length="339" mass="36219">MHLEYRIEYPVVLDVSLDVAGFSVLLGSSGAGKSTLLKAVAGLLPATGRPFAELPPERRPVGYLPQGYALFPHLRVWENVAFALRGSRNRRRAEADALLDGVGLVELAERRPETLSGGQQQRVALARALARKPELLLLDEPTSALDATTRDQVMGELIELVDEQAIPTLAVTHDPHLAAMADRMGVLAGGRIAQQGSPAEVFGHPTDAAVARQVGYQNLLPARVRRIAATHSEIACGDVTLQVPGEPRFAAGDEALLAIRAEDIHCGKPHETARGAQLTPFPARIDRLRADGVGLRLFCETPLGGLAVRIPRCGSNLRLGDAVTLLLDMAAARLLPLSA</sequence>